<gene>
    <name evidence="2" type="ORF">PPYR_01438</name>
</gene>
<reference evidence="2 3" key="1">
    <citation type="journal article" date="2018" name="Elife">
        <title>Firefly genomes illuminate parallel origins of bioluminescence in beetles.</title>
        <authorList>
            <person name="Fallon T.R."/>
            <person name="Lower S.E."/>
            <person name="Chang C.H."/>
            <person name="Bessho-Uehara M."/>
            <person name="Martin G.J."/>
            <person name="Bewick A.J."/>
            <person name="Behringer M."/>
            <person name="Debat H.J."/>
            <person name="Wong I."/>
            <person name="Day J.C."/>
            <person name="Suvorov A."/>
            <person name="Silva C.J."/>
            <person name="Stanger-Hall K.F."/>
            <person name="Hall D.W."/>
            <person name="Schmitz R.J."/>
            <person name="Nelson D.R."/>
            <person name="Lewis S.M."/>
            <person name="Shigenobu S."/>
            <person name="Bybee S.M."/>
            <person name="Larracuente A.M."/>
            <person name="Oba Y."/>
            <person name="Weng J.K."/>
        </authorList>
    </citation>
    <scope>NUCLEOTIDE SEQUENCE [LARGE SCALE GENOMIC DNA]</scope>
    <source>
        <strain evidence="2">1611_PpyrPB1</strain>
        <tissue evidence="2">Whole body</tissue>
    </source>
</reference>
<evidence type="ECO:0000313" key="3">
    <source>
        <dbReference type="Proteomes" id="UP000327044"/>
    </source>
</evidence>
<protein>
    <recommendedName>
        <fullName evidence="1">PiggyBac transposable element-derived protein domain-containing protein</fullName>
    </recommendedName>
</protein>
<name>A0A5N4B4K7_PHOPY</name>
<organism evidence="2 3">
    <name type="scientific">Photinus pyralis</name>
    <name type="common">Common eastern firefly</name>
    <name type="synonym">Lampyris pyralis</name>
    <dbReference type="NCBI Taxonomy" id="7054"/>
    <lineage>
        <taxon>Eukaryota</taxon>
        <taxon>Metazoa</taxon>
        <taxon>Ecdysozoa</taxon>
        <taxon>Arthropoda</taxon>
        <taxon>Hexapoda</taxon>
        <taxon>Insecta</taxon>
        <taxon>Pterygota</taxon>
        <taxon>Neoptera</taxon>
        <taxon>Endopterygota</taxon>
        <taxon>Coleoptera</taxon>
        <taxon>Polyphaga</taxon>
        <taxon>Elateriformia</taxon>
        <taxon>Elateroidea</taxon>
        <taxon>Lampyridae</taxon>
        <taxon>Lampyrinae</taxon>
        <taxon>Photinus</taxon>
    </lineage>
</organism>
<dbReference type="InParanoid" id="A0A5N4B4K7"/>
<proteinExistence type="predicted"/>
<evidence type="ECO:0000313" key="2">
    <source>
        <dbReference type="EMBL" id="KAB0804468.1"/>
    </source>
</evidence>
<comment type="caution">
    <text evidence="2">The sequence shown here is derived from an EMBL/GenBank/DDBJ whole genome shotgun (WGS) entry which is preliminary data.</text>
</comment>
<evidence type="ECO:0000259" key="1">
    <source>
        <dbReference type="Pfam" id="PF13843"/>
    </source>
</evidence>
<dbReference type="InterPro" id="IPR029526">
    <property type="entry name" value="PGBD"/>
</dbReference>
<dbReference type="PANTHER" id="PTHR47272:SF2">
    <property type="entry name" value="PIGGYBAC TRANSPOSABLE ELEMENT-DERIVED PROTEIN 3-LIKE"/>
    <property type="match status" value="1"/>
</dbReference>
<sequence length="125" mass="14819">MERGISEHKITEDNKIAAVRWFDNKVVNMASNFAAIEPTDTVKRWGKKQKAYVQIQRPLVIALYNKSMGGVDKSGFLVSLYRTFIRSRKWTLRVIFHYFKASVCNSWLEYRRDRSMGKFVTEWIY</sequence>
<dbReference type="EMBL" id="VVIM01000001">
    <property type="protein sequence ID" value="KAB0804468.1"/>
    <property type="molecule type" value="Genomic_DNA"/>
</dbReference>
<dbReference type="Proteomes" id="UP000327044">
    <property type="component" value="Unassembled WGS sequence"/>
</dbReference>
<feature type="domain" description="PiggyBac transposable element-derived protein" evidence="1">
    <location>
        <begin position="8"/>
        <end position="107"/>
    </location>
</feature>
<dbReference type="AlphaFoldDB" id="A0A5N4B4K7"/>
<keyword evidence="3" id="KW-1185">Reference proteome</keyword>
<dbReference type="Pfam" id="PF13843">
    <property type="entry name" value="DDE_Tnp_1_7"/>
    <property type="match status" value="1"/>
</dbReference>
<accession>A0A5N4B4K7</accession>
<dbReference type="PANTHER" id="PTHR47272">
    <property type="entry name" value="DDE_TNP_1_7 DOMAIN-CONTAINING PROTEIN"/>
    <property type="match status" value="1"/>
</dbReference>